<dbReference type="Pfam" id="PF17766">
    <property type="entry name" value="fn3_6"/>
    <property type="match status" value="1"/>
</dbReference>
<keyword evidence="4" id="KW-0720">Serine protease</keyword>
<dbReference type="AlphaFoldDB" id="A0A9Q0L2E8"/>
<comment type="similarity">
    <text evidence="1">Belongs to the peptidase S8 family.</text>
</comment>
<dbReference type="GO" id="GO:0008236">
    <property type="term" value="F:serine-type peptidase activity"/>
    <property type="evidence" value="ECO:0007669"/>
    <property type="project" value="UniProtKB-KW"/>
</dbReference>
<dbReference type="FunFam" id="2.60.40.2310:FF:000001">
    <property type="entry name" value="Subtilisin-like protease SBT1.5"/>
    <property type="match status" value="1"/>
</dbReference>
<keyword evidence="3" id="KW-0732">Signal</keyword>
<evidence type="ECO:0000256" key="3">
    <source>
        <dbReference type="ARBA" id="ARBA00022729"/>
    </source>
</evidence>
<dbReference type="Gene3D" id="2.60.40.2310">
    <property type="match status" value="1"/>
</dbReference>
<keyword evidence="2" id="KW-0645">Protease</keyword>
<dbReference type="EMBL" id="JAMYWD010000001">
    <property type="protein sequence ID" value="KAJ4981026.1"/>
    <property type="molecule type" value="Genomic_DNA"/>
</dbReference>
<feature type="domain" description="Subtilisin-like protease fibronectin type-III" evidence="5">
    <location>
        <begin position="49"/>
        <end position="141"/>
    </location>
</feature>
<evidence type="ECO:0000256" key="2">
    <source>
        <dbReference type="ARBA" id="ARBA00022670"/>
    </source>
</evidence>
<organism evidence="6 7">
    <name type="scientific">Protea cynaroides</name>
    <dbReference type="NCBI Taxonomy" id="273540"/>
    <lineage>
        <taxon>Eukaryota</taxon>
        <taxon>Viridiplantae</taxon>
        <taxon>Streptophyta</taxon>
        <taxon>Embryophyta</taxon>
        <taxon>Tracheophyta</taxon>
        <taxon>Spermatophyta</taxon>
        <taxon>Magnoliopsida</taxon>
        <taxon>Proteales</taxon>
        <taxon>Proteaceae</taxon>
        <taxon>Protea</taxon>
    </lineage>
</organism>
<comment type="caution">
    <text evidence="6">The sequence shown here is derived from an EMBL/GenBank/DDBJ whole genome shotgun (WGS) entry which is preliminary data.</text>
</comment>
<proteinExistence type="inferred from homology"/>
<protein>
    <recommendedName>
        <fullName evidence="5">Subtilisin-like protease fibronectin type-III domain-containing protein</fullName>
    </recommendedName>
</protein>
<evidence type="ECO:0000313" key="7">
    <source>
        <dbReference type="Proteomes" id="UP001141806"/>
    </source>
</evidence>
<gene>
    <name evidence="6" type="ORF">NE237_031863</name>
</gene>
<dbReference type="Proteomes" id="UP001141806">
    <property type="component" value="Unassembled WGS sequence"/>
</dbReference>
<evidence type="ECO:0000313" key="6">
    <source>
        <dbReference type="EMBL" id="KAJ4981026.1"/>
    </source>
</evidence>
<evidence type="ECO:0000256" key="1">
    <source>
        <dbReference type="ARBA" id="ARBA00011073"/>
    </source>
</evidence>
<accession>A0A9Q0L2E8</accession>
<evidence type="ECO:0000259" key="5">
    <source>
        <dbReference type="Pfam" id="PF17766"/>
    </source>
</evidence>
<keyword evidence="7" id="KW-1185">Reference proteome</keyword>
<dbReference type="GO" id="GO:0006508">
    <property type="term" value="P:proteolysis"/>
    <property type="evidence" value="ECO:0007669"/>
    <property type="project" value="UniProtKB-KW"/>
</dbReference>
<sequence>MKPGLVYDLTTNDYLNFLCAIGYNDSVISLFSESSVPYKCPKSANLVHFNYPSFTIPSLSGTVTLTRTLKNVGSPSTYKAQVRAPSGISVSVELDKLTVDSIGQEKSFQLTIKSKKAGVAKNYMFGKLTWTDGVHYVRSPLWLRLQQQKHRGWSIR</sequence>
<dbReference type="PANTHER" id="PTHR10795">
    <property type="entry name" value="PROPROTEIN CONVERTASE SUBTILISIN/KEXIN"/>
    <property type="match status" value="1"/>
</dbReference>
<reference evidence="6" key="1">
    <citation type="journal article" date="2023" name="Plant J.">
        <title>The genome of the king protea, Protea cynaroides.</title>
        <authorList>
            <person name="Chang J."/>
            <person name="Duong T.A."/>
            <person name="Schoeman C."/>
            <person name="Ma X."/>
            <person name="Roodt D."/>
            <person name="Barker N."/>
            <person name="Li Z."/>
            <person name="Van de Peer Y."/>
            <person name="Mizrachi E."/>
        </authorList>
    </citation>
    <scope>NUCLEOTIDE SEQUENCE</scope>
    <source>
        <tissue evidence="6">Young leaves</tissue>
    </source>
</reference>
<name>A0A9Q0L2E8_9MAGN</name>
<evidence type="ECO:0000256" key="4">
    <source>
        <dbReference type="ARBA" id="ARBA00022825"/>
    </source>
</evidence>
<dbReference type="InterPro" id="IPR045051">
    <property type="entry name" value="SBT"/>
</dbReference>
<keyword evidence="4" id="KW-0378">Hydrolase</keyword>
<dbReference type="InterPro" id="IPR041469">
    <property type="entry name" value="Subtilisin-like_FN3"/>
</dbReference>
<dbReference type="OrthoDB" id="206201at2759"/>